<dbReference type="InterPro" id="IPR000772">
    <property type="entry name" value="Ricin_B_lectin"/>
</dbReference>
<feature type="non-terminal residue" evidence="3">
    <location>
        <position position="114"/>
    </location>
</feature>
<dbReference type="EMBL" id="KF122002">
    <property type="protein sequence ID" value="AIA89294.1"/>
    <property type="molecule type" value="Genomic_DNA"/>
</dbReference>
<dbReference type="Pfam" id="PF14200">
    <property type="entry name" value="RicinB_lectin_2"/>
    <property type="match status" value="1"/>
</dbReference>
<feature type="non-terminal residue" evidence="3">
    <location>
        <position position="1"/>
    </location>
</feature>
<proteinExistence type="predicted"/>
<dbReference type="AlphaFoldDB" id="A0A060C246"/>
<evidence type="ECO:0000313" key="3">
    <source>
        <dbReference type="EMBL" id="AIA89294.1"/>
    </source>
</evidence>
<protein>
    <submittedName>
        <fullName evidence="3">CAZy families PL3|CBM13 protein</fullName>
    </submittedName>
</protein>
<dbReference type="SUPFAM" id="SSF50370">
    <property type="entry name" value="Ricin B-like lectins"/>
    <property type="match status" value="1"/>
</dbReference>
<reference evidence="3" key="1">
    <citation type="journal article" date="2013" name="Environ. Microbiol.">
        <title>Seasonally variable intestinal metagenomes of the red palm weevil (Rhynchophorus ferrugineus).</title>
        <authorList>
            <person name="Jia S."/>
            <person name="Zhang X."/>
            <person name="Zhang G."/>
            <person name="Yin A."/>
            <person name="Zhang S."/>
            <person name="Li F."/>
            <person name="Wang L."/>
            <person name="Zhao D."/>
            <person name="Yun Q."/>
            <person name="Tala"/>
            <person name="Wang J."/>
            <person name="Sun G."/>
            <person name="Baabdullah M."/>
            <person name="Yu X."/>
            <person name="Hu S."/>
            <person name="Al-Mssallem I.S."/>
            <person name="Yu J."/>
        </authorList>
    </citation>
    <scope>NUCLEOTIDE SEQUENCE</scope>
</reference>
<name>A0A060C246_9CELL</name>
<organism evidence="3">
    <name type="scientific">uncultured Cellulomonas sp</name>
    <dbReference type="NCBI Taxonomy" id="189682"/>
    <lineage>
        <taxon>Bacteria</taxon>
        <taxon>Bacillati</taxon>
        <taxon>Actinomycetota</taxon>
        <taxon>Actinomycetes</taxon>
        <taxon>Micrococcales</taxon>
        <taxon>Cellulomonadaceae</taxon>
        <taxon>Cellulomonas</taxon>
        <taxon>environmental samples</taxon>
    </lineage>
</organism>
<dbReference type="PROSITE" id="PS50231">
    <property type="entry name" value="RICIN_B_LECTIN"/>
    <property type="match status" value="1"/>
</dbReference>
<feature type="compositionally biased region" description="Basic and acidic residues" evidence="1">
    <location>
        <begin position="97"/>
        <end position="114"/>
    </location>
</feature>
<dbReference type="InterPro" id="IPR035992">
    <property type="entry name" value="Ricin_B-like_lectins"/>
</dbReference>
<accession>A0A060C246</accession>
<feature type="domain" description="Ricin B lectin" evidence="2">
    <location>
        <begin position="46"/>
        <end position="97"/>
    </location>
</feature>
<feature type="region of interest" description="Disordered" evidence="1">
    <location>
        <begin position="94"/>
        <end position="114"/>
    </location>
</feature>
<evidence type="ECO:0000256" key="1">
    <source>
        <dbReference type="SAM" id="MobiDB-lite"/>
    </source>
</evidence>
<sequence>VFYWEPEAYPGYNSGYNKGAWNSSGYPTGALDGFVTSTASNVSVNTSAWYTITNRNSGKVLDVYAKSTSDGAAIVQWTSNGGWNQQWKFTDVGGGYVHDHQPPQRQGDGHLRGL</sequence>
<evidence type="ECO:0000259" key="2">
    <source>
        <dbReference type="Pfam" id="PF14200"/>
    </source>
</evidence>
<dbReference type="Gene3D" id="2.80.10.50">
    <property type="match status" value="1"/>
</dbReference>